<dbReference type="Proteomes" id="UP001161017">
    <property type="component" value="Unassembled WGS sequence"/>
</dbReference>
<dbReference type="EMBL" id="JAPUFD010000014">
    <property type="protein sequence ID" value="MDI1491490.1"/>
    <property type="molecule type" value="Genomic_DNA"/>
</dbReference>
<protein>
    <submittedName>
        <fullName evidence="2">Uncharacterized protein</fullName>
    </submittedName>
</protein>
<sequence>MQLSSDRLCICFLVARLASSFPLAPQSGPSIPPLPFPADEDISSCHLTSTIKSPTQPWHGASLDPIDDLSSPTSPVAVTRKRNDYQRRDVTNITTTTAICTTIAAFTFTDLRLGPTLNSHITQPLLTLSPGTYVVSFTNNHRVRLVGVSTLVEGQQMSTVDIHDVGNKVSGTVRFVLTRNTDVKFFFNWGLAHWPVPGVRLASGEVALFRIGPG</sequence>
<evidence type="ECO:0000313" key="3">
    <source>
        <dbReference type="Proteomes" id="UP001161017"/>
    </source>
</evidence>
<feature type="chain" id="PRO_5041225981" evidence="1">
    <location>
        <begin position="21"/>
        <end position="214"/>
    </location>
</feature>
<gene>
    <name evidence="2" type="ORF">OHK93_002699</name>
</gene>
<keyword evidence="1" id="KW-0732">Signal</keyword>
<accession>A0AA43TZ08</accession>
<dbReference type="AlphaFoldDB" id="A0AA43TZ08"/>
<evidence type="ECO:0000256" key="1">
    <source>
        <dbReference type="SAM" id="SignalP"/>
    </source>
</evidence>
<keyword evidence="3" id="KW-1185">Reference proteome</keyword>
<evidence type="ECO:0000313" key="2">
    <source>
        <dbReference type="EMBL" id="MDI1491490.1"/>
    </source>
</evidence>
<organism evidence="2 3">
    <name type="scientific">Ramalina farinacea</name>
    <dbReference type="NCBI Taxonomy" id="258253"/>
    <lineage>
        <taxon>Eukaryota</taxon>
        <taxon>Fungi</taxon>
        <taxon>Dikarya</taxon>
        <taxon>Ascomycota</taxon>
        <taxon>Pezizomycotina</taxon>
        <taxon>Lecanoromycetes</taxon>
        <taxon>OSLEUM clade</taxon>
        <taxon>Lecanoromycetidae</taxon>
        <taxon>Lecanorales</taxon>
        <taxon>Lecanorineae</taxon>
        <taxon>Ramalinaceae</taxon>
        <taxon>Ramalina</taxon>
    </lineage>
</organism>
<feature type="signal peptide" evidence="1">
    <location>
        <begin position="1"/>
        <end position="20"/>
    </location>
</feature>
<proteinExistence type="predicted"/>
<reference evidence="2" key="1">
    <citation type="journal article" date="2023" name="Genome Biol. Evol.">
        <title>First Whole Genome Sequence and Flow Cytometry Genome Size Data for the Lichen-Forming Fungus Ramalina farinacea (Ascomycota).</title>
        <authorList>
            <person name="Llewellyn T."/>
            <person name="Mian S."/>
            <person name="Hill R."/>
            <person name="Leitch I.J."/>
            <person name="Gaya E."/>
        </authorList>
    </citation>
    <scope>NUCLEOTIDE SEQUENCE</scope>
    <source>
        <strain evidence="2">LIQ254RAFAR</strain>
    </source>
</reference>
<comment type="caution">
    <text evidence="2">The sequence shown here is derived from an EMBL/GenBank/DDBJ whole genome shotgun (WGS) entry which is preliminary data.</text>
</comment>
<name>A0AA43TZ08_9LECA</name>